<dbReference type="Pfam" id="PF05529">
    <property type="entry name" value="Bap31"/>
    <property type="match status" value="1"/>
</dbReference>
<protein>
    <recommendedName>
        <fullName evidence="5">Endoplasmic reticulum transmembrane protein</fullName>
    </recommendedName>
</protein>
<dbReference type="InterPro" id="IPR008417">
    <property type="entry name" value="BAP29/BAP31"/>
</dbReference>
<evidence type="ECO:0000313" key="8">
    <source>
        <dbReference type="EMBL" id="JAB71607.1"/>
    </source>
</evidence>
<comment type="function">
    <text evidence="5">May play a role in anterograde transport of membrane proteins from the endoplasmic reticulum to the Golgi.</text>
</comment>
<evidence type="ECO:0000256" key="4">
    <source>
        <dbReference type="ARBA" id="ARBA00023136"/>
    </source>
</evidence>
<feature type="compositionally biased region" description="Basic and acidic residues" evidence="6">
    <location>
        <begin position="80"/>
        <end position="89"/>
    </location>
</feature>
<proteinExistence type="evidence at transcript level"/>
<keyword evidence="4" id="KW-0472">Membrane</keyword>
<comment type="subcellular location">
    <subcellularLocation>
        <location evidence="5">Endoplasmic reticulum membrane</location>
        <topology evidence="5">Multi-pass membrane protein</topology>
    </subcellularLocation>
    <subcellularLocation>
        <location evidence="1">Membrane</location>
        <topology evidence="1">Multi-pass membrane protein</topology>
    </subcellularLocation>
</comment>
<feature type="compositionally biased region" description="Polar residues" evidence="6">
    <location>
        <begin position="54"/>
        <end position="63"/>
    </location>
</feature>
<evidence type="ECO:0000259" key="7">
    <source>
        <dbReference type="Pfam" id="PF05529"/>
    </source>
</evidence>
<keyword evidence="5" id="KW-0931">ER-Golgi transport</keyword>
<dbReference type="AlphaFoldDB" id="V5HA24"/>
<comment type="similarity">
    <text evidence="5">Belongs to the BCAP29/BCAP31 family.</text>
</comment>
<evidence type="ECO:0000256" key="5">
    <source>
        <dbReference type="RuleBase" id="RU367026"/>
    </source>
</evidence>
<keyword evidence="5" id="KW-0653">Protein transport</keyword>
<dbReference type="PANTHER" id="PTHR12701">
    <property type="entry name" value="BCR-ASSOCIATED PROTEIN, BAP"/>
    <property type="match status" value="1"/>
</dbReference>
<dbReference type="InterPro" id="IPR040463">
    <property type="entry name" value="BAP29/BAP31_N"/>
</dbReference>
<keyword evidence="8" id="KW-0675">Receptor</keyword>
<keyword evidence="5" id="KW-0256">Endoplasmic reticulum</keyword>
<feature type="region of interest" description="Disordered" evidence="6">
    <location>
        <begin position="54"/>
        <end position="89"/>
    </location>
</feature>
<evidence type="ECO:0000256" key="1">
    <source>
        <dbReference type="ARBA" id="ARBA00004141"/>
    </source>
</evidence>
<keyword evidence="2" id="KW-0812">Transmembrane</keyword>
<accession>V5HA24</accession>
<organism evidence="8">
    <name type="scientific">Ixodes ricinus</name>
    <name type="common">Common tick</name>
    <name type="synonym">Acarus ricinus</name>
    <dbReference type="NCBI Taxonomy" id="34613"/>
    <lineage>
        <taxon>Eukaryota</taxon>
        <taxon>Metazoa</taxon>
        <taxon>Ecdysozoa</taxon>
        <taxon>Arthropoda</taxon>
        <taxon>Chelicerata</taxon>
        <taxon>Arachnida</taxon>
        <taxon>Acari</taxon>
        <taxon>Parasitiformes</taxon>
        <taxon>Ixodida</taxon>
        <taxon>Ixodoidea</taxon>
        <taxon>Ixodidae</taxon>
        <taxon>Ixodinae</taxon>
        <taxon>Ixodes</taxon>
    </lineage>
</organism>
<name>V5HA24_IXORI</name>
<keyword evidence="3" id="KW-1133">Transmembrane helix</keyword>
<sequence>MQQSMKMFRAQRNFYIAGFSLFLWLVIRRLVTLISAQAVLLAVNEASMRQAQPATDAAQSLLKQKSDGAKQNEGNSKTESPGERCEGAEEGARGCQERCGAPHYRSRRTQGAGGKPEQGIRQAFARSTPRHRKPWLPVNRQPRRITDCFSANATSAVKRPDLLPEGCPGLATKCWCNFVAPLRVCGACVTSAVAVSSACLKINLVFAYPSNFELCLQRSSLQKLLRNVSAAMLTSSPNLHLSG</sequence>
<dbReference type="GO" id="GO:0005789">
    <property type="term" value="C:endoplasmic reticulum membrane"/>
    <property type="evidence" value="ECO:0007669"/>
    <property type="project" value="UniProtKB-SubCell"/>
</dbReference>
<evidence type="ECO:0000256" key="6">
    <source>
        <dbReference type="SAM" id="MobiDB-lite"/>
    </source>
</evidence>
<dbReference type="EMBL" id="GANP01012861">
    <property type="protein sequence ID" value="JAB71607.1"/>
    <property type="molecule type" value="mRNA"/>
</dbReference>
<feature type="domain" description="BAP29/BAP31 transmembrane" evidence="7">
    <location>
        <begin position="1"/>
        <end position="45"/>
    </location>
</feature>
<keyword evidence="5" id="KW-0813">Transport</keyword>
<evidence type="ECO:0000256" key="3">
    <source>
        <dbReference type="ARBA" id="ARBA00022989"/>
    </source>
</evidence>
<dbReference type="GO" id="GO:0006886">
    <property type="term" value="P:intracellular protein transport"/>
    <property type="evidence" value="ECO:0007669"/>
    <property type="project" value="UniProtKB-UniRule"/>
</dbReference>
<evidence type="ECO:0000256" key="2">
    <source>
        <dbReference type="ARBA" id="ARBA00022692"/>
    </source>
</evidence>
<dbReference type="GO" id="GO:0070973">
    <property type="term" value="P:protein localization to endoplasmic reticulum exit site"/>
    <property type="evidence" value="ECO:0007669"/>
    <property type="project" value="UniProtKB-UniRule"/>
</dbReference>
<reference evidence="8" key="1">
    <citation type="journal article" date="2015" name="Sci. Rep.">
        <title>Tissue- and time-dependent transcription in Ixodes ricinus salivary glands and midguts when blood feeding on the vertebrate host.</title>
        <authorList>
            <person name="Kotsyfakis M."/>
            <person name="Schwarz A."/>
            <person name="Erhart J."/>
            <person name="Ribeiro J.M."/>
        </authorList>
    </citation>
    <scope>NUCLEOTIDE SEQUENCE</scope>
    <source>
        <tissue evidence="8">Salivary gland and midgut</tissue>
    </source>
</reference>
<dbReference type="PANTHER" id="PTHR12701:SF20">
    <property type="entry name" value="ENDOPLASMIC RETICULUM TRANSMEMBRANE PROTEIN"/>
    <property type="match status" value="1"/>
</dbReference>
<dbReference type="GO" id="GO:0006888">
    <property type="term" value="P:endoplasmic reticulum to Golgi vesicle-mediated transport"/>
    <property type="evidence" value="ECO:0007669"/>
    <property type="project" value="UniProtKB-UniRule"/>
</dbReference>